<protein>
    <submittedName>
        <fullName evidence="2">Uncharacterized protein</fullName>
    </submittedName>
</protein>
<evidence type="ECO:0000256" key="1">
    <source>
        <dbReference type="SAM" id="SignalP"/>
    </source>
</evidence>
<feature type="signal peptide" evidence="1">
    <location>
        <begin position="1"/>
        <end position="21"/>
    </location>
</feature>
<feature type="chain" id="PRO_5042913441" evidence="1">
    <location>
        <begin position="22"/>
        <end position="450"/>
    </location>
</feature>
<reference evidence="2" key="1">
    <citation type="journal article" date="2023" name="Mol. Phylogenet. Evol.">
        <title>Genome-scale phylogeny and comparative genomics of the fungal order Sordariales.</title>
        <authorList>
            <person name="Hensen N."/>
            <person name="Bonometti L."/>
            <person name="Westerberg I."/>
            <person name="Brannstrom I.O."/>
            <person name="Guillou S."/>
            <person name="Cros-Aarteil S."/>
            <person name="Calhoun S."/>
            <person name="Haridas S."/>
            <person name="Kuo A."/>
            <person name="Mondo S."/>
            <person name="Pangilinan J."/>
            <person name="Riley R."/>
            <person name="LaButti K."/>
            <person name="Andreopoulos B."/>
            <person name="Lipzen A."/>
            <person name="Chen C."/>
            <person name="Yan M."/>
            <person name="Daum C."/>
            <person name="Ng V."/>
            <person name="Clum A."/>
            <person name="Steindorff A."/>
            <person name="Ohm R.A."/>
            <person name="Martin F."/>
            <person name="Silar P."/>
            <person name="Natvig D.O."/>
            <person name="Lalanne C."/>
            <person name="Gautier V."/>
            <person name="Ament-Velasquez S.L."/>
            <person name="Kruys A."/>
            <person name="Hutchinson M.I."/>
            <person name="Powell A.J."/>
            <person name="Barry K."/>
            <person name="Miller A.N."/>
            <person name="Grigoriev I.V."/>
            <person name="Debuchy R."/>
            <person name="Gladieux P."/>
            <person name="Hiltunen Thoren M."/>
            <person name="Johannesson H."/>
        </authorList>
    </citation>
    <scope>NUCLEOTIDE SEQUENCE</scope>
    <source>
        <strain evidence="2">CBS 626.80</strain>
    </source>
</reference>
<sequence>MVHIIQATLTLLALLLTLSTAAPLIPASAPKSVFSGRSSSNLTSRSWSGTGQIRTLWDGSSHDDLGCLTASGRWTTDENSCGTFTAVRKDGATIGATQFTLTSKEAGPCEMLGTTLVCEKGRGGYSFGIWPFPNGVPGVECLRYGLYGLMASVQGGPPDVNAKPLDLRFTSYVEKGKKVHWANSWRKAKSVSVADSMMGDNIGPSWVGPNVTTMIPTHEFIKMRDREARIKWHRLLEASAMDSLSALKIPVVLVVLAATSGGGPEVLNRAMDRIKHPGLFDGLDLEKALKFVKDTIVPSNMPSDNHHFSLLSLPFSYSQTLLRLYVIGFPNLTLYKLMASPCMIQLDLDYEMRAYAKSRFNDYVYKYRLPNFPDAGDNELFRDGPYSRIDIQEWLDSKAYLRLDKSGAGMDSDNHATLQDGLLDVFGSLSLGTDGDNSDSGDNGGPMDTS</sequence>
<accession>A0AAN6NQT6</accession>
<reference evidence="2" key="2">
    <citation type="submission" date="2023-06" db="EMBL/GenBank/DDBJ databases">
        <authorList>
            <consortium name="Lawrence Berkeley National Laboratory"/>
            <person name="Mondo S.J."/>
            <person name="Hensen N."/>
            <person name="Bonometti L."/>
            <person name="Westerberg I."/>
            <person name="Brannstrom I.O."/>
            <person name="Guillou S."/>
            <person name="Cros-Aarteil S."/>
            <person name="Calhoun S."/>
            <person name="Haridas S."/>
            <person name="Kuo A."/>
            <person name="Pangilinan J."/>
            <person name="Riley R."/>
            <person name="Labutti K."/>
            <person name="Andreopoulos B."/>
            <person name="Lipzen A."/>
            <person name="Chen C."/>
            <person name="Yanf M."/>
            <person name="Daum C."/>
            <person name="Ng V."/>
            <person name="Clum A."/>
            <person name="Steindorff A."/>
            <person name="Ohm R."/>
            <person name="Martin F."/>
            <person name="Silar P."/>
            <person name="Natvig D."/>
            <person name="Lalanne C."/>
            <person name="Gautier V."/>
            <person name="Ament-Velasquez S.L."/>
            <person name="Kruys A."/>
            <person name="Hutchinson M.I."/>
            <person name="Powell A.J."/>
            <person name="Barry K."/>
            <person name="Miller A.N."/>
            <person name="Grigoriev I.V."/>
            <person name="Debuchy R."/>
            <person name="Gladieux P."/>
            <person name="Thoren M.H."/>
            <person name="Johannesson H."/>
        </authorList>
    </citation>
    <scope>NUCLEOTIDE SEQUENCE</scope>
    <source>
        <strain evidence="2">CBS 626.80</strain>
    </source>
</reference>
<dbReference type="Proteomes" id="UP001303222">
    <property type="component" value="Unassembled WGS sequence"/>
</dbReference>
<evidence type="ECO:0000313" key="3">
    <source>
        <dbReference type="Proteomes" id="UP001303222"/>
    </source>
</evidence>
<organism evidence="2 3">
    <name type="scientific">Pseudoneurospora amorphoporcata</name>
    <dbReference type="NCBI Taxonomy" id="241081"/>
    <lineage>
        <taxon>Eukaryota</taxon>
        <taxon>Fungi</taxon>
        <taxon>Dikarya</taxon>
        <taxon>Ascomycota</taxon>
        <taxon>Pezizomycotina</taxon>
        <taxon>Sordariomycetes</taxon>
        <taxon>Sordariomycetidae</taxon>
        <taxon>Sordariales</taxon>
        <taxon>Sordariaceae</taxon>
        <taxon>Pseudoneurospora</taxon>
    </lineage>
</organism>
<dbReference type="AlphaFoldDB" id="A0AAN6NQT6"/>
<name>A0AAN6NQT6_9PEZI</name>
<dbReference type="EMBL" id="MU859181">
    <property type="protein sequence ID" value="KAK3950332.1"/>
    <property type="molecule type" value="Genomic_DNA"/>
</dbReference>
<proteinExistence type="predicted"/>
<gene>
    <name evidence="2" type="ORF">QBC32DRAFT_399567</name>
</gene>
<keyword evidence="1" id="KW-0732">Signal</keyword>
<comment type="caution">
    <text evidence="2">The sequence shown here is derived from an EMBL/GenBank/DDBJ whole genome shotgun (WGS) entry which is preliminary data.</text>
</comment>
<keyword evidence="3" id="KW-1185">Reference proteome</keyword>
<evidence type="ECO:0000313" key="2">
    <source>
        <dbReference type="EMBL" id="KAK3950332.1"/>
    </source>
</evidence>